<proteinExistence type="predicted"/>
<feature type="domain" description="GmrSD restriction endonucleases C-terminal" evidence="2">
    <location>
        <begin position="461"/>
        <end position="560"/>
    </location>
</feature>
<dbReference type="InterPro" id="IPR011089">
    <property type="entry name" value="GmrSD_C"/>
</dbReference>
<dbReference type="Pfam" id="PF07510">
    <property type="entry name" value="GmrSD_C"/>
    <property type="match status" value="1"/>
</dbReference>
<keyword evidence="3" id="KW-0540">Nuclease</keyword>
<dbReference type="InterPro" id="IPR004919">
    <property type="entry name" value="GmrSD_N"/>
</dbReference>
<protein>
    <submittedName>
        <fullName evidence="3">DUF262 domain-containing HNH endonuclease family protein</fullName>
    </submittedName>
</protein>
<evidence type="ECO:0000313" key="4">
    <source>
        <dbReference type="Proteomes" id="UP001210690"/>
    </source>
</evidence>
<dbReference type="Pfam" id="PF03235">
    <property type="entry name" value="GmrSD_N"/>
    <property type="match status" value="1"/>
</dbReference>
<dbReference type="AlphaFoldDB" id="A0AAX3K853"/>
<dbReference type="GO" id="GO:0004519">
    <property type="term" value="F:endonuclease activity"/>
    <property type="evidence" value="ECO:0007669"/>
    <property type="project" value="UniProtKB-KW"/>
</dbReference>
<dbReference type="RefSeq" id="WP_269755456.1">
    <property type="nucleotide sequence ID" value="NZ_CP101412.1"/>
</dbReference>
<sequence>MSKLNIEDKTIQELFSDKNADFLIPDYQRPYAWNEDECRTLWEDLFAFIFPDNDKDKFNDDEYFLGPIVTFKNNRQSEIIDGQQRLTTLMLLLRAFYDKFENMKDEQSITTKKNIAQCIWKTDEFDKPDKNRLKIDSEVATDEDKEEFLSILKSGKTNSSQKSRYAKNFQYFQEKIDKFLNEYPGYFPYMPNRIMKNCILLPIEALSQDTALRIFSTLNDRGLPLSDSDIFKAQFYKMFSVKGEKDKFIKKWRELETICSEFFEVKSGSPMDELFTRYMYYERALMGNKNTTTEALRKFYEKDDYKLLKNEDVFNNLIELANFWNDVENQNSEKFSKDVLRKLFVLYYAPNGMWTYFTSVYFMKNKDNDGLLNQEAFNDFLGKSIGFIWASAIMNPGVNSLRGPIYNEMINIVNDNPITFENYKYKREELEKVFNDYIFNNQRPITRSMLTWWAFMNPEQKLLNTEIKFDIEHIFPKNRQNKLVNLKNLESLGNKSLLEKKINIRASDYRFKDKTNYYKGDPNNPKQKKAGTDIEELKKLSNNLDDFVEAHIEERKEKITNTFLDYLESYKLFK</sequence>
<reference evidence="3" key="1">
    <citation type="submission" date="2022-07" db="EMBL/GenBank/DDBJ databases">
        <title>Parvimonas micra travels from the subgingival sulcus of the human oral cavity to the colorectal adenocarcinoma.</title>
        <authorList>
            <person name="Conde-Perez K."/>
            <person name="Buetas E."/>
            <person name="Aja-Macaya P."/>
            <person name="Martin-De Arribas E."/>
            <person name="Iglesias-Corras I."/>
            <person name="Trigo-Tasende N."/>
            <person name="Nasser-Ali M."/>
            <person name="Estevez L.S."/>
            <person name="Rumbo-Feal S."/>
            <person name="Otero-Alen B."/>
            <person name="Noguera J.F."/>
            <person name="Concha A."/>
            <person name="Pardinas-Lopez S."/>
            <person name="Carda-Dieguez M."/>
            <person name="Gomez-Randulfe I."/>
            <person name="Martinez-Lago N."/>
            <person name="Ladra S."/>
            <person name="Aparicio L.A."/>
            <person name="Bou G."/>
            <person name="Mira A."/>
            <person name="Vallejo J.A."/>
            <person name="Poza M."/>
        </authorList>
    </citation>
    <scope>NUCLEOTIDE SEQUENCE</scope>
    <source>
        <strain evidence="3">PM102KC-G-1</strain>
    </source>
</reference>
<accession>A0AAX3K853</accession>
<name>A0AAX3K853_9FIRM</name>
<feature type="domain" description="GmrSD restriction endonucleases N-terminal" evidence="1">
    <location>
        <begin position="11"/>
        <end position="235"/>
    </location>
</feature>
<organism evidence="3 4">
    <name type="scientific">Parvimonas micra</name>
    <dbReference type="NCBI Taxonomy" id="33033"/>
    <lineage>
        <taxon>Bacteria</taxon>
        <taxon>Bacillati</taxon>
        <taxon>Bacillota</taxon>
        <taxon>Tissierellia</taxon>
        <taxon>Tissierellales</taxon>
        <taxon>Peptoniphilaceae</taxon>
        <taxon>Parvimonas</taxon>
    </lineage>
</organism>
<keyword evidence="3" id="KW-0378">Hydrolase</keyword>
<dbReference type="PANTHER" id="PTHR35149:SF2">
    <property type="entry name" value="DUF262 DOMAIN-CONTAINING PROTEIN"/>
    <property type="match status" value="1"/>
</dbReference>
<keyword evidence="3" id="KW-0255">Endonuclease</keyword>
<dbReference type="PANTHER" id="PTHR35149">
    <property type="entry name" value="SLL5132 PROTEIN"/>
    <property type="match status" value="1"/>
</dbReference>
<dbReference type="EMBL" id="CP101412">
    <property type="protein sequence ID" value="WBB31389.1"/>
    <property type="molecule type" value="Genomic_DNA"/>
</dbReference>
<evidence type="ECO:0000313" key="3">
    <source>
        <dbReference type="EMBL" id="WBB31389.1"/>
    </source>
</evidence>
<gene>
    <name evidence="3" type="ORF">NM222_02625</name>
</gene>
<evidence type="ECO:0000259" key="2">
    <source>
        <dbReference type="Pfam" id="PF07510"/>
    </source>
</evidence>
<evidence type="ECO:0000259" key="1">
    <source>
        <dbReference type="Pfam" id="PF03235"/>
    </source>
</evidence>
<dbReference type="Proteomes" id="UP001210690">
    <property type="component" value="Chromosome"/>
</dbReference>